<evidence type="ECO:0000256" key="3">
    <source>
        <dbReference type="PIRSR" id="PIRSR606689-1"/>
    </source>
</evidence>
<dbReference type="NCBIfam" id="TIGR00231">
    <property type="entry name" value="small_GTP"/>
    <property type="match status" value="1"/>
</dbReference>
<feature type="binding site" evidence="4">
    <location>
        <position position="30"/>
    </location>
    <ligand>
        <name>Mg(2+)</name>
        <dbReference type="ChEBI" id="CHEBI:18420"/>
    </ligand>
</feature>
<dbReference type="RefSeq" id="XP_018982463.1">
    <property type="nucleotide sequence ID" value="XM_019130660.1"/>
</dbReference>
<dbReference type="GO" id="GO:0005525">
    <property type="term" value="F:GTP binding"/>
    <property type="evidence" value="ECO:0007669"/>
    <property type="project" value="UniProtKB-KW"/>
</dbReference>
<feature type="binding site" evidence="3">
    <location>
        <begin position="23"/>
        <end position="30"/>
    </location>
    <ligand>
        <name>GTP</name>
        <dbReference type="ChEBI" id="CHEBI:37565"/>
    </ligand>
</feature>
<dbReference type="InterPro" id="IPR027417">
    <property type="entry name" value="P-loop_NTPase"/>
</dbReference>
<evidence type="ECO:0000256" key="1">
    <source>
        <dbReference type="ARBA" id="ARBA00022741"/>
    </source>
</evidence>
<dbReference type="InterPro" id="IPR006689">
    <property type="entry name" value="Small_GTPase_ARF/SAR"/>
</dbReference>
<comment type="similarity">
    <text evidence="5">Belongs to the small GTPase superfamily. Arf family.</text>
</comment>
<dbReference type="SMART" id="SM00178">
    <property type="entry name" value="SAR"/>
    <property type="match status" value="1"/>
</dbReference>
<reference evidence="7" key="1">
    <citation type="submission" date="2016-05" db="EMBL/GenBank/DDBJ databases">
        <title>Comparative genomics of biotechnologically important yeasts.</title>
        <authorList>
            <consortium name="DOE Joint Genome Institute"/>
            <person name="Riley R."/>
            <person name="Haridas S."/>
            <person name="Wolfe K.H."/>
            <person name="Lopes M.R."/>
            <person name="Hittinger C.T."/>
            <person name="Goker M."/>
            <person name="Salamov A."/>
            <person name="Wisecaver J."/>
            <person name="Long T.M."/>
            <person name="Aerts A.L."/>
            <person name="Barry K."/>
            <person name="Choi C."/>
            <person name="Clum A."/>
            <person name="Coughlan A.Y."/>
            <person name="Deshpande S."/>
            <person name="Douglass A.P."/>
            <person name="Hanson S.J."/>
            <person name="Klenk H.-P."/>
            <person name="Labutti K."/>
            <person name="Lapidus A."/>
            <person name="Lindquist E."/>
            <person name="Lipzen A."/>
            <person name="Meier-Kolthoff J.P."/>
            <person name="Ohm R.A."/>
            <person name="Otillar R.P."/>
            <person name="Pangilinan J."/>
            <person name="Peng Y."/>
            <person name="Rokas A."/>
            <person name="Rosa C.A."/>
            <person name="Scheuner C."/>
            <person name="Sibirny A.A."/>
            <person name="Slot J.C."/>
            <person name="Stielow J.B."/>
            <person name="Sun H."/>
            <person name="Kurtzman C.P."/>
            <person name="Blackwell M."/>
            <person name="Grigoriev I.V."/>
            <person name="Jeffries T.W."/>
        </authorList>
    </citation>
    <scope>NUCLEOTIDE SEQUENCE [LARGE SCALE GENOMIC DNA]</scope>
    <source>
        <strain evidence="7">NRRL Y-12698</strain>
    </source>
</reference>
<dbReference type="GeneID" id="30148513"/>
<keyword evidence="4" id="KW-0460">Magnesium</keyword>
<keyword evidence="1 3" id="KW-0547">Nucleotide-binding</keyword>
<dbReference type="Proteomes" id="UP000094336">
    <property type="component" value="Unassembled WGS sequence"/>
</dbReference>
<feature type="binding site" evidence="3">
    <location>
        <position position="69"/>
    </location>
    <ligand>
        <name>GTP</name>
        <dbReference type="ChEBI" id="CHEBI:37565"/>
    </ligand>
</feature>
<dbReference type="SUPFAM" id="SSF52540">
    <property type="entry name" value="P-loop containing nucleoside triphosphate hydrolases"/>
    <property type="match status" value="1"/>
</dbReference>
<keyword evidence="2 3" id="KW-0342">GTP-binding</keyword>
<evidence type="ECO:0008006" key="8">
    <source>
        <dbReference type="Google" id="ProtNLM"/>
    </source>
</evidence>
<evidence type="ECO:0000256" key="4">
    <source>
        <dbReference type="PIRSR" id="PIRSR606689-2"/>
    </source>
</evidence>
<name>A0A1E3QHG3_9ASCO</name>
<dbReference type="AlphaFoldDB" id="A0A1E3QHG3"/>
<evidence type="ECO:0000313" key="6">
    <source>
        <dbReference type="EMBL" id="ODQ77135.1"/>
    </source>
</evidence>
<proteinExistence type="inferred from homology"/>
<dbReference type="STRING" id="984486.A0A1E3QHG3"/>
<organism evidence="6 7">
    <name type="scientific">Babjeviella inositovora NRRL Y-12698</name>
    <dbReference type="NCBI Taxonomy" id="984486"/>
    <lineage>
        <taxon>Eukaryota</taxon>
        <taxon>Fungi</taxon>
        <taxon>Dikarya</taxon>
        <taxon>Ascomycota</taxon>
        <taxon>Saccharomycotina</taxon>
        <taxon>Pichiomycetes</taxon>
        <taxon>Serinales incertae sedis</taxon>
        <taxon>Babjeviella</taxon>
    </lineage>
</organism>
<dbReference type="GO" id="GO:0046872">
    <property type="term" value="F:metal ion binding"/>
    <property type="evidence" value="ECO:0007669"/>
    <property type="project" value="UniProtKB-KW"/>
</dbReference>
<protein>
    <recommendedName>
        <fullName evidence="8">ADP-ribosylation factor-like protein 2</fullName>
    </recommendedName>
</protein>
<dbReference type="OrthoDB" id="2011769at2759"/>
<feature type="binding site" evidence="4">
    <location>
        <position position="47"/>
    </location>
    <ligand>
        <name>Mg(2+)</name>
        <dbReference type="ChEBI" id="CHEBI:18420"/>
    </ligand>
</feature>
<keyword evidence="7" id="KW-1185">Reference proteome</keyword>
<dbReference type="PROSITE" id="PS51417">
    <property type="entry name" value="ARF"/>
    <property type="match status" value="1"/>
</dbReference>
<dbReference type="EMBL" id="KV454443">
    <property type="protein sequence ID" value="ODQ77135.1"/>
    <property type="molecule type" value="Genomic_DNA"/>
</dbReference>
<dbReference type="Pfam" id="PF00025">
    <property type="entry name" value="Arf"/>
    <property type="match status" value="1"/>
</dbReference>
<dbReference type="PRINTS" id="PR00328">
    <property type="entry name" value="SAR1GTPBP"/>
</dbReference>
<evidence type="ECO:0000313" key="7">
    <source>
        <dbReference type="Proteomes" id="UP000094336"/>
    </source>
</evidence>
<dbReference type="SMART" id="SM00177">
    <property type="entry name" value="ARF"/>
    <property type="match status" value="1"/>
</dbReference>
<evidence type="ECO:0000256" key="5">
    <source>
        <dbReference type="RuleBase" id="RU003925"/>
    </source>
</evidence>
<dbReference type="InterPro" id="IPR005225">
    <property type="entry name" value="Small_GTP-bd"/>
</dbReference>
<gene>
    <name evidence="6" type="ORF">BABINDRAFT_169477</name>
</gene>
<dbReference type="InterPro" id="IPR044612">
    <property type="entry name" value="ARL2/3"/>
</dbReference>
<dbReference type="Gene3D" id="3.40.50.300">
    <property type="entry name" value="P-loop containing nucleotide triphosphate hydrolases"/>
    <property type="match status" value="1"/>
</dbReference>
<feature type="binding site" evidence="3">
    <location>
        <begin position="127"/>
        <end position="130"/>
    </location>
    <ligand>
        <name>GTP</name>
        <dbReference type="ChEBI" id="CHEBI:37565"/>
    </ligand>
</feature>
<dbReference type="PANTHER" id="PTHR45697">
    <property type="entry name" value="ADP-RIBOSYLATION FACTOR-LIKE PROTEIN 2-RELATED"/>
    <property type="match status" value="1"/>
</dbReference>
<keyword evidence="4" id="KW-0479">Metal-binding</keyword>
<evidence type="ECO:0000256" key="2">
    <source>
        <dbReference type="ARBA" id="ARBA00023134"/>
    </source>
</evidence>
<accession>A0A1E3QHG3</accession>
<sequence length="199" mass="23100">MGLLTIIKKQKLKDKEVRVLMLGLDNSGKSSILNSLLKKSIDDIPPTMGFNIETLLYRNFTMNIWDIGGQSTLRPFWFNYFEKTDSLVWVIDGTTYKQRLYEIAEEFLNILKQDNLIIGCNFLIMINKIDLLFGAEDIDKTRRASKLQEVTDEIIHILKLKEMTNHSWKIIPVSAKTGENVDTAIDWVVDEIKERLYIL</sequence>
<dbReference type="GO" id="GO:0003924">
    <property type="term" value="F:GTPase activity"/>
    <property type="evidence" value="ECO:0007669"/>
    <property type="project" value="InterPro"/>
</dbReference>